<dbReference type="SUPFAM" id="SSF117892">
    <property type="entry name" value="Band 7/SPFH domain"/>
    <property type="match status" value="1"/>
</dbReference>
<keyword evidence="9" id="KW-1185">Reference proteome</keyword>
<evidence type="ECO:0000256" key="1">
    <source>
        <dbReference type="ARBA" id="ARBA00004167"/>
    </source>
</evidence>
<reference evidence="9" key="1">
    <citation type="journal article" date="2019" name="Int. J. Syst. Evol. Microbiol.">
        <title>The Global Catalogue of Microorganisms (GCM) 10K type strain sequencing project: providing services to taxonomists for standard genome sequencing and annotation.</title>
        <authorList>
            <consortium name="The Broad Institute Genomics Platform"/>
            <consortium name="The Broad Institute Genome Sequencing Center for Infectious Disease"/>
            <person name="Wu L."/>
            <person name="Ma J."/>
        </authorList>
    </citation>
    <scope>NUCLEOTIDE SEQUENCE [LARGE SCALE GENOMIC DNA]</scope>
    <source>
        <strain evidence="9">JCM 9371</strain>
    </source>
</reference>
<evidence type="ECO:0000256" key="2">
    <source>
        <dbReference type="ARBA" id="ARBA00008164"/>
    </source>
</evidence>
<dbReference type="InterPro" id="IPR001107">
    <property type="entry name" value="Band_7"/>
</dbReference>
<evidence type="ECO:0000256" key="3">
    <source>
        <dbReference type="ARBA" id="ARBA00022692"/>
    </source>
</evidence>
<gene>
    <name evidence="8" type="ORF">ACFQZM_06445</name>
</gene>
<dbReference type="CDD" id="cd08829">
    <property type="entry name" value="SPFH_paraslipin"/>
    <property type="match status" value="1"/>
</dbReference>
<dbReference type="InterPro" id="IPR036013">
    <property type="entry name" value="Band_7/SPFH_dom_sf"/>
</dbReference>
<dbReference type="EMBL" id="JBHTGP010000003">
    <property type="protein sequence ID" value="MFD0684126.1"/>
    <property type="molecule type" value="Genomic_DNA"/>
</dbReference>
<dbReference type="InterPro" id="IPR050710">
    <property type="entry name" value="Band7/mec-2_domain"/>
</dbReference>
<keyword evidence="4" id="KW-1133">Transmembrane helix</keyword>
<comment type="similarity">
    <text evidence="2">Belongs to the band 7/mec-2 family.</text>
</comment>
<dbReference type="Gene3D" id="3.30.479.30">
    <property type="entry name" value="Band 7 domain"/>
    <property type="match status" value="1"/>
</dbReference>
<dbReference type="PROSITE" id="PS01270">
    <property type="entry name" value="BAND_7"/>
    <property type="match status" value="1"/>
</dbReference>
<name>A0ABW2XCD9_9ACTN</name>
<dbReference type="Proteomes" id="UP001597063">
    <property type="component" value="Unassembled WGS sequence"/>
</dbReference>
<comment type="subcellular location">
    <subcellularLocation>
        <location evidence="1">Membrane</location>
        <topology evidence="1">Single-pass membrane protein</topology>
    </subcellularLocation>
</comment>
<dbReference type="PANTHER" id="PTHR43327">
    <property type="entry name" value="STOMATIN-LIKE PROTEIN 2, MITOCHONDRIAL"/>
    <property type="match status" value="1"/>
</dbReference>
<dbReference type="InterPro" id="IPR018080">
    <property type="entry name" value="Band_7/stomatin-like_CS"/>
</dbReference>
<evidence type="ECO:0000256" key="5">
    <source>
        <dbReference type="ARBA" id="ARBA00023136"/>
    </source>
</evidence>
<dbReference type="Pfam" id="PF01145">
    <property type="entry name" value="Band_7"/>
    <property type="match status" value="1"/>
</dbReference>
<evidence type="ECO:0000256" key="4">
    <source>
        <dbReference type="ARBA" id="ARBA00022989"/>
    </source>
</evidence>
<comment type="caution">
    <text evidence="8">The sequence shown here is derived from an EMBL/GenBank/DDBJ whole genome shotgun (WGS) entry which is preliminary data.</text>
</comment>
<evidence type="ECO:0000313" key="8">
    <source>
        <dbReference type="EMBL" id="MFD0684126.1"/>
    </source>
</evidence>
<keyword evidence="5" id="KW-0472">Membrane</keyword>
<organism evidence="8 9">
    <name type="scientific">Actinomadura fibrosa</name>
    <dbReference type="NCBI Taxonomy" id="111802"/>
    <lineage>
        <taxon>Bacteria</taxon>
        <taxon>Bacillati</taxon>
        <taxon>Actinomycetota</taxon>
        <taxon>Actinomycetes</taxon>
        <taxon>Streptosporangiales</taxon>
        <taxon>Thermomonosporaceae</taxon>
        <taxon>Actinomadura</taxon>
    </lineage>
</organism>
<accession>A0ABW2XCD9</accession>
<dbReference type="RefSeq" id="WP_207399425.1">
    <property type="nucleotide sequence ID" value="NZ_CAACUY010000002.1"/>
</dbReference>
<feature type="compositionally biased region" description="Basic and acidic residues" evidence="6">
    <location>
        <begin position="345"/>
        <end position="355"/>
    </location>
</feature>
<feature type="domain" description="Band 7" evidence="7">
    <location>
        <begin position="20"/>
        <end position="178"/>
    </location>
</feature>
<protein>
    <submittedName>
        <fullName evidence="8">SPFH domain-containing protein</fullName>
    </submittedName>
</protein>
<dbReference type="SMART" id="SM00244">
    <property type="entry name" value="PHB"/>
    <property type="match status" value="1"/>
</dbReference>
<evidence type="ECO:0000313" key="9">
    <source>
        <dbReference type="Proteomes" id="UP001597063"/>
    </source>
</evidence>
<proteinExistence type="inferred from homology"/>
<evidence type="ECO:0000259" key="7">
    <source>
        <dbReference type="SMART" id="SM00244"/>
    </source>
</evidence>
<dbReference type="PRINTS" id="PR00721">
    <property type="entry name" value="STOMATIN"/>
</dbReference>
<feature type="region of interest" description="Disordered" evidence="6">
    <location>
        <begin position="323"/>
        <end position="355"/>
    </location>
</feature>
<dbReference type="PANTHER" id="PTHR43327:SF10">
    <property type="entry name" value="STOMATIN-LIKE PROTEIN 2, MITOCHONDRIAL"/>
    <property type="match status" value="1"/>
</dbReference>
<keyword evidence="3" id="KW-0812">Transmembrane</keyword>
<evidence type="ECO:0000256" key="6">
    <source>
        <dbReference type="SAM" id="MobiDB-lite"/>
    </source>
</evidence>
<sequence length="355" mass="37594">MSTLVLAVAVVAVGAVLLYRAVRVVPHATSDIVERFGHYHRTLDAGLGVVVPFADQVRSRIDLREQVVPFGPLAVSTSENLVASVETVVYYQVTDARSATYEVADFLTAMEQLTVTTLRGVIGGMDLERTLASREEIAAELRRALDGTTGAWGVRVNRVELKAIDPPGSIREAIEKQTRADREKRASILTAEGRKQAAILTAEGERTSAVLRARGEAEAAVLAAEADAKAQAARARGQAQAIATVFKAIHEGRPDERLLAYEYLQTLPKIAEGGSNTVWIVPSDMDQALSGLFGAAGRQGAAAGAPADAGGSDDRVAVSVPHAEAALTDDADVRGDDVDGASGRAPDDDYRPFAR</sequence>
<dbReference type="InterPro" id="IPR001972">
    <property type="entry name" value="Stomatin_HflK_fam"/>
</dbReference>